<dbReference type="InterPro" id="IPR004254">
    <property type="entry name" value="AdipoR/HlyIII-related"/>
</dbReference>
<organism evidence="9 10">
    <name type="scientific">Gallus gallus</name>
    <name type="common">Chicken</name>
    <dbReference type="NCBI Taxonomy" id="9031"/>
    <lineage>
        <taxon>Eukaryota</taxon>
        <taxon>Metazoa</taxon>
        <taxon>Chordata</taxon>
        <taxon>Craniata</taxon>
        <taxon>Vertebrata</taxon>
        <taxon>Euteleostomi</taxon>
        <taxon>Archelosauria</taxon>
        <taxon>Archosauria</taxon>
        <taxon>Dinosauria</taxon>
        <taxon>Saurischia</taxon>
        <taxon>Theropoda</taxon>
        <taxon>Coelurosauria</taxon>
        <taxon>Aves</taxon>
        <taxon>Neognathae</taxon>
        <taxon>Galloanserae</taxon>
        <taxon>Galliformes</taxon>
        <taxon>Phasianidae</taxon>
        <taxon>Phasianinae</taxon>
        <taxon>Gallus</taxon>
    </lineage>
</organism>
<feature type="compositionally biased region" description="Basic and acidic residues" evidence="7">
    <location>
        <begin position="1"/>
        <end position="14"/>
    </location>
</feature>
<feature type="binding site" evidence="6">
    <location>
        <position position="230"/>
    </location>
    <ligand>
        <name>Zn(2+)</name>
        <dbReference type="ChEBI" id="CHEBI:29105"/>
    </ligand>
</feature>
<feature type="transmembrane region" description="Helical" evidence="8">
    <location>
        <begin position="127"/>
        <end position="143"/>
    </location>
</feature>
<evidence type="ECO:0000256" key="4">
    <source>
        <dbReference type="ARBA" id="ARBA00022989"/>
    </source>
</evidence>
<feature type="region of interest" description="Disordered" evidence="7">
    <location>
        <begin position="1"/>
        <end position="33"/>
    </location>
</feature>
<reference evidence="9" key="2">
    <citation type="submission" date="2025-08" db="UniProtKB">
        <authorList>
            <consortium name="Ensembl"/>
        </authorList>
    </citation>
    <scope>IDENTIFICATION</scope>
    <source>
        <strain evidence="9">broiler</strain>
    </source>
</reference>
<dbReference type="Ensembl" id="ENSGALT00010070715.1">
    <property type="protein sequence ID" value="ENSGALP00010043406.1"/>
    <property type="gene ID" value="ENSGALG00010029254.1"/>
</dbReference>
<evidence type="ECO:0000256" key="8">
    <source>
        <dbReference type="SAM" id="Phobius"/>
    </source>
</evidence>
<name>A0A8V1AL61_CHICK</name>
<dbReference type="PANTHER" id="PTHR20855:SF26">
    <property type="entry name" value="MONOCYTE TO MACROPHAGE DIFFERENTIATION FACTOR"/>
    <property type="match status" value="1"/>
</dbReference>
<evidence type="ECO:0000256" key="5">
    <source>
        <dbReference type="ARBA" id="ARBA00023136"/>
    </source>
</evidence>
<evidence type="ECO:0000256" key="1">
    <source>
        <dbReference type="ARBA" id="ARBA00004127"/>
    </source>
</evidence>
<dbReference type="InterPro" id="IPR005744">
    <property type="entry name" value="Hy-lIII"/>
</dbReference>
<dbReference type="Proteomes" id="UP000000539">
    <property type="component" value="Chromosome 18"/>
</dbReference>
<dbReference type="AlphaFoldDB" id="A0A8V1AL61"/>
<feature type="transmembrane region" description="Helical" evidence="8">
    <location>
        <begin position="155"/>
        <end position="171"/>
    </location>
</feature>
<evidence type="ECO:0000256" key="6">
    <source>
        <dbReference type="PIRSR" id="PIRSR604254-1"/>
    </source>
</evidence>
<feature type="binding site" evidence="6">
    <location>
        <position position="105"/>
    </location>
    <ligand>
        <name>Zn(2+)</name>
        <dbReference type="ChEBI" id="CHEBI:29105"/>
    </ligand>
</feature>
<reference evidence="9" key="1">
    <citation type="submission" date="2020-11" db="EMBL/GenBank/DDBJ databases">
        <title>Gallus gallus (Chicken) genome, bGalGal1, GRCg7b, maternal haplotype autosomes + Z &amp; W.</title>
        <authorList>
            <person name="Warren W."/>
            <person name="Formenti G."/>
            <person name="Fedrigo O."/>
            <person name="Haase B."/>
            <person name="Mountcastle J."/>
            <person name="Balacco J."/>
            <person name="Tracey A."/>
            <person name="Schneider V."/>
            <person name="Okimoto R."/>
            <person name="Cheng H."/>
            <person name="Hawken R."/>
            <person name="Howe K."/>
            <person name="Jarvis E.D."/>
        </authorList>
    </citation>
    <scope>NUCLEOTIDE SEQUENCE [LARGE SCALE GENOMIC DNA]</scope>
    <source>
        <strain evidence="9">Broiler</strain>
    </source>
</reference>
<dbReference type="NCBIfam" id="TIGR01065">
    <property type="entry name" value="hlyIII"/>
    <property type="match status" value="1"/>
</dbReference>
<keyword evidence="3 8" id="KW-0812">Transmembrane</keyword>
<dbReference type="GO" id="GO:0012505">
    <property type="term" value="C:endomembrane system"/>
    <property type="evidence" value="ECO:0007669"/>
    <property type="project" value="UniProtKB-SubCell"/>
</dbReference>
<evidence type="ECO:0000256" key="3">
    <source>
        <dbReference type="ARBA" id="ARBA00022692"/>
    </source>
</evidence>
<feature type="transmembrane region" description="Helical" evidence="8">
    <location>
        <begin position="55"/>
        <end position="75"/>
    </location>
</feature>
<feature type="compositionally biased region" description="Basic and acidic residues" evidence="7">
    <location>
        <begin position="22"/>
        <end position="33"/>
    </location>
</feature>
<feature type="binding site" evidence="6">
    <location>
        <position position="234"/>
    </location>
    <ligand>
        <name>Zn(2+)</name>
        <dbReference type="ChEBI" id="CHEBI:29105"/>
    </ligand>
</feature>
<dbReference type="Pfam" id="PF03006">
    <property type="entry name" value="HlyIII"/>
    <property type="match status" value="1"/>
</dbReference>
<reference evidence="9" key="3">
    <citation type="submission" date="2025-09" db="UniProtKB">
        <authorList>
            <consortium name="Ensembl"/>
        </authorList>
    </citation>
    <scope>IDENTIFICATION</scope>
    <source>
        <strain evidence="9">broiler</strain>
    </source>
</reference>
<evidence type="ECO:0000313" key="9">
    <source>
        <dbReference type="Ensembl" id="ENSGALP00010043406.1"/>
    </source>
</evidence>
<proteinExistence type="inferred from homology"/>
<dbReference type="GO" id="GO:0046872">
    <property type="term" value="F:metal ion binding"/>
    <property type="evidence" value="ECO:0007669"/>
    <property type="project" value="UniProtKB-KW"/>
</dbReference>
<evidence type="ECO:0000256" key="7">
    <source>
        <dbReference type="SAM" id="MobiDB-lite"/>
    </source>
</evidence>
<dbReference type="GO" id="GO:0140911">
    <property type="term" value="F:pore-forming activity"/>
    <property type="evidence" value="ECO:0007669"/>
    <property type="project" value="InterPro"/>
</dbReference>
<dbReference type="GO" id="GO:0016020">
    <property type="term" value="C:membrane"/>
    <property type="evidence" value="ECO:0007669"/>
    <property type="project" value="InterPro"/>
</dbReference>
<protein>
    <submittedName>
        <fullName evidence="9">Monocyte to macrophage differentiation associated</fullName>
    </submittedName>
</protein>
<accession>A0A8V1AL61</accession>
<feature type="transmembrane region" description="Helical" evidence="8">
    <location>
        <begin position="177"/>
        <end position="194"/>
    </location>
</feature>
<dbReference type="PANTHER" id="PTHR20855">
    <property type="entry name" value="ADIPOR/PROGESTIN RECEPTOR-RELATED"/>
    <property type="match status" value="1"/>
</dbReference>
<dbReference type="OrthoDB" id="186812at2759"/>
<keyword evidence="10" id="KW-1185">Reference proteome</keyword>
<keyword evidence="6" id="KW-0862">Zinc</keyword>
<feature type="transmembrane region" description="Helical" evidence="8">
    <location>
        <begin position="87"/>
        <end position="107"/>
    </location>
</feature>
<comment type="similarity">
    <text evidence="2">Belongs to the ADIPOR family.</text>
</comment>
<evidence type="ECO:0000313" key="10">
    <source>
        <dbReference type="Proteomes" id="UP000000539"/>
    </source>
</evidence>
<keyword evidence="5 8" id="KW-0472">Membrane</keyword>
<sequence length="263" mass="29837">MGAGPEEGHRDDQRAGAPPLRRQAEREGALHPGEEKAPEDFVAAFQYLKGPTRKLGGTFNGFLIVPAIVGSALLHRLSDDRWEKITAWIYGMGLCALFIVSTVFHIVSWKKSHLRTMEHCFHMCDRMMIYVFIAASYAPWLNLRELGPLASHMRWFIWLMAAGGTVYVFLYHEKYKIVELFFYLAMGFSPALVVTSMSNTEGLEEVAWGGLIYCLGVVFFKSDGVIPFAHAIWHVFVATAAAVHYYAIWKYLYRSPADIIRHL</sequence>
<keyword evidence="4 8" id="KW-1133">Transmembrane helix</keyword>
<feature type="transmembrane region" description="Helical" evidence="8">
    <location>
        <begin position="232"/>
        <end position="253"/>
    </location>
</feature>
<evidence type="ECO:0000256" key="2">
    <source>
        <dbReference type="ARBA" id="ARBA00007018"/>
    </source>
</evidence>
<dbReference type="GeneTree" id="ENSGT00940000157428"/>
<comment type="subcellular location">
    <subcellularLocation>
        <location evidence="1">Endomembrane system</location>
        <topology evidence="1">Multi-pass membrane protein</topology>
    </subcellularLocation>
</comment>
<gene>
    <name evidence="9" type="primary">MMD</name>
</gene>
<keyword evidence="6" id="KW-0479">Metal-binding</keyword>